<protein>
    <submittedName>
        <fullName evidence="5">Histone-lysine N-methyltransferase EHMT1-like protein</fullName>
    </submittedName>
</protein>
<dbReference type="Proteomes" id="UP001303373">
    <property type="component" value="Chromosome 1"/>
</dbReference>
<evidence type="ECO:0000256" key="3">
    <source>
        <dbReference type="PROSITE-ProRule" id="PRU00023"/>
    </source>
</evidence>
<gene>
    <name evidence="5" type="ORF">R9X50_00094500</name>
</gene>
<feature type="repeat" description="ANK" evidence="3">
    <location>
        <begin position="276"/>
        <end position="308"/>
    </location>
</feature>
<evidence type="ECO:0000256" key="2">
    <source>
        <dbReference type="ARBA" id="ARBA00023043"/>
    </source>
</evidence>
<dbReference type="PROSITE" id="PS50297">
    <property type="entry name" value="ANK_REP_REGION"/>
    <property type="match status" value="2"/>
</dbReference>
<dbReference type="InterPro" id="IPR002110">
    <property type="entry name" value="Ankyrin_rpt"/>
</dbReference>
<keyword evidence="6" id="KW-1185">Reference proteome</keyword>
<reference evidence="5 6" key="1">
    <citation type="submission" date="2023-11" db="EMBL/GenBank/DDBJ databases">
        <title>An acidophilic fungus is an integral part of prey digestion in a carnivorous sundew plant.</title>
        <authorList>
            <person name="Tsai I.J."/>
        </authorList>
    </citation>
    <scope>NUCLEOTIDE SEQUENCE [LARGE SCALE GENOMIC DNA]</scope>
    <source>
        <strain evidence="5">169a</strain>
    </source>
</reference>
<evidence type="ECO:0000313" key="5">
    <source>
        <dbReference type="EMBL" id="WPG98159.1"/>
    </source>
</evidence>
<proteinExistence type="predicted"/>
<dbReference type="EMBL" id="CP138580">
    <property type="protein sequence ID" value="WPG98159.1"/>
    <property type="molecule type" value="Genomic_DNA"/>
</dbReference>
<keyword evidence="2 3" id="KW-0040">ANK repeat</keyword>
<sequence length="339" mass="36700">MSTMGYDVMAAWDRIFTLQPRDSIQHGCLQPQFHDLLASKTILPFQHAKQSWSPPSSPQSLSFPSSPANSPPSSPLAPACDVAASRRISLSAKGKHSLADKLYAAACAGDLDHVQLLLDMGAPINVGTVIENLYETFKPAKSGRLSPLAGAAGHGQFDMAELLIVHGAAINPSLDQSSCSPLHEACRANDSEMARFLLELGADVDMNNCYKTTPLMYAAKHGSVDLMETLLEFAPDLHKRSFINTAAIHAAIWPAKIDVLELLLRAGANPDQPLFDGSTPLHCAANVRNPNVAQCLLKYNADPTRRNEQGKTALEIAQESDCIEVAQLLSKAQTLWKRR</sequence>
<feature type="compositionally biased region" description="Low complexity" evidence="4">
    <location>
        <begin position="51"/>
        <end position="68"/>
    </location>
</feature>
<evidence type="ECO:0000256" key="4">
    <source>
        <dbReference type="SAM" id="MobiDB-lite"/>
    </source>
</evidence>
<dbReference type="AlphaFoldDB" id="A0AAQ3LZT4"/>
<name>A0AAQ3LZT4_9PEZI</name>
<dbReference type="Gene3D" id="1.25.40.20">
    <property type="entry name" value="Ankyrin repeat-containing domain"/>
    <property type="match status" value="2"/>
</dbReference>
<organism evidence="5 6">
    <name type="scientific">Acrodontium crateriforme</name>
    <dbReference type="NCBI Taxonomy" id="150365"/>
    <lineage>
        <taxon>Eukaryota</taxon>
        <taxon>Fungi</taxon>
        <taxon>Dikarya</taxon>
        <taxon>Ascomycota</taxon>
        <taxon>Pezizomycotina</taxon>
        <taxon>Dothideomycetes</taxon>
        <taxon>Dothideomycetidae</taxon>
        <taxon>Mycosphaerellales</taxon>
        <taxon>Teratosphaeriaceae</taxon>
        <taxon>Acrodontium</taxon>
    </lineage>
</organism>
<accession>A0AAQ3LZT4</accession>
<feature type="region of interest" description="Disordered" evidence="4">
    <location>
        <begin position="48"/>
        <end position="78"/>
    </location>
</feature>
<feature type="repeat" description="ANK" evidence="3">
    <location>
        <begin position="177"/>
        <end position="209"/>
    </location>
</feature>
<feature type="repeat" description="ANK" evidence="3">
    <location>
        <begin position="210"/>
        <end position="242"/>
    </location>
</feature>
<dbReference type="Pfam" id="PF12796">
    <property type="entry name" value="Ank_2"/>
    <property type="match status" value="2"/>
</dbReference>
<dbReference type="SUPFAM" id="SSF48403">
    <property type="entry name" value="Ankyrin repeat"/>
    <property type="match status" value="1"/>
</dbReference>
<evidence type="ECO:0000256" key="1">
    <source>
        <dbReference type="ARBA" id="ARBA00022737"/>
    </source>
</evidence>
<dbReference type="InterPro" id="IPR036770">
    <property type="entry name" value="Ankyrin_rpt-contain_sf"/>
</dbReference>
<dbReference type="Pfam" id="PF00023">
    <property type="entry name" value="Ank"/>
    <property type="match status" value="1"/>
</dbReference>
<dbReference type="PANTHER" id="PTHR24198">
    <property type="entry name" value="ANKYRIN REPEAT AND PROTEIN KINASE DOMAIN-CONTAINING PROTEIN"/>
    <property type="match status" value="1"/>
</dbReference>
<evidence type="ECO:0000313" key="6">
    <source>
        <dbReference type="Proteomes" id="UP001303373"/>
    </source>
</evidence>
<keyword evidence="1" id="KW-0677">Repeat</keyword>
<dbReference type="SMART" id="SM00248">
    <property type="entry name" value="ANK"/>
    <property type="match status" value="6"/>
</dbReference>
<dbReference type="PROSITE" id="PS50088">
    <property type="entry name" value="ANK_REPEAT"/>
    <property type="match status" value="3"/>
</dbReference>
<dbReference type="PANTHER" id="PTHR24198:SF165">
    <property type="entry name" value="ANKYRIN REPEAT-CONTAINING PROTEIN-RELATED"/>
    <property type="match status" value="1"/>
</dbReference>